<dbReference type="HOGENOM" id="CLU_1389340_0_0_6"/>
<dbReference type="OrthoDB" id="6228933at2"/>
<dbReference type="EMBL" id="CP000282">
    <property type="protein sequence ID" value="ABD79701.1"/>
    <property type="molecule type" value="Genomic_DNA"/>
</dbReference>
<evidence type="ECO:0000256" key="1">
    <source>
        <dbReference type="SAM" id="SignalP"/>
    </source>
</evidence>
<reference evidence="3 4" key="1">
    <citation type="journal article" date="2008" name="PLoS Genet.">
        <title>Complete genome sequence of the complex carbohydrate-degrading marine bacterium, Saccharophagus degradans strain 2-40 T.</title>
        <authorList>
            <person name="Weiner R.M."/>
            <person name="Taylor L.E.II."/>
            <person name="Henrissat B."/>
            <person name="Hauser L."/>
            <person name="Land M."/>
            <person name="Coutinho P.M."/>
            <person name="Rancurel C."/>
            <person name="Saunders E.H."/>
            <person name="Longmire A.G."/>
            <person name="Zhang H."/>
            <person name="Bayer E.A."/>
            <person name="Gilbert H.J."/>
            <person name="Larimer F."/>
            <person name="Zhulin I.B."/>
            <person name="Ekborg N.A."/>
            <person name="Lamed R."/>
            <person name="Richardson P.M."/>
            <person name="Borovok I."/>
            <person name="Hutcheson S."/>
        </authorList>
    </citation>
    <scope>NUCLEOTIDE SEQUENCE [LARGE SCALE GENOMIC DNA]</scope>
    <source>
        <strain evidence="4">2-40 / ATCC 43961 / DSM 17024</strain>
    </source>
</reference>
<dbReference type="STRING" id="203122.Sde_0437"/>
<dbReference type="Proteomes" id="UP000001947">
    <property type="component" value="Chromosome"/>
</dbReference>
<dbReference type="GeneID" id="98612135"/>
<feature type="domain" description="Ice-binding protein C-terminal" evidence="2">
    <location>
        <begin position="171"/>
        <end position="189"/>
    </location>
</feature>
<feature type="signal peptide" evidence="1">
    <location>
        <begin position="1"/>
        <end position="23"/>
    </location>
</feature>
<dbReference type="NCBIfam" id="TIGR02595">
    <property type="entry name" value="PEP_CTERM"/>
    <property type="match status" value="1"/>
</dbReference>
<keyword evidence="1" id="KW-0732">Signal</keyword>
<dbReference type="RefSeq" id="WP_011466925.1">
    <property type="nucleotide sequence ID" value="NC_007912.1"/>
</dbReference>
<gene>
    <name evidence="3" type="ordered locus">Sde_0437</name>
</gene>
<evidence type="ECO:0000313" key="4">
    <source>
        <dbReference type="Proteomes" id="UP000001947"/>
    </source>
</evidence>
<protein>
    <recommendedName>
        <fullName evidence="2">Ice-binding protein C-terminal domain-containing protein</fullName>
    </recommendedName>
</protein>
<dbReference type="Pfam" id="PF07589">
    <property type="entry name" value="PEP-CTERM"/>
    <property type="match status" value="1"/>
</dbReference>
<dbReference type="InterPro" id="IPR013424">
    <property type="entry name" value="Ice-binding_C"/>
</dbReference>
<feature type="chain" id="PRO_5004200131" description="Ice-binding protein C-terminal domain-containing protein" evidence="1">
    <location>
        <begin position="24"/>
        <end position="196"/>
    </location>
</feature>
<keyword evidence="4" id="KW-1185">Reference proteome</keyword>
<organism evidence="3 4">
    <name type="scientific">Saccharophagus degradans (strain 2-40 / ATCC 43961 / DSM 17024)</name>
    <dbReference type="NCBI Taxonomy" id="203122"/>
    <lineage>
        <taxon>Bacteria</taxon>
        <taxon>Pseudomonadati</taxon>
        <taxon>Pseudomonadota</taxon>
        <taxon>Gammaproteobacteria</taxon>
        <taxon>Cellvibrionales</taxon>
        <taxon>Cellvibrionaceae</taxon>
        <taxon>Saccharophagus</taxon>
    </lineage>
</organism>
<evidence type="ECO:0000259" key="2">
    <source>
        <dbReference type="Pfam" id="PF07589"/>
    </source>
</evidence>
<sequence length="196" mass="20589">MKKKGISIIAGTLLGLSSSIANALLIDPSDDGSIYSNGNVSDSAYLMASGSIQAVVEFSLSGVGSSVSSAQLSLNPYGLPLWDKTVDIFGFSSNDGILTSSDYNAGTLLGTLTLRDDLTYGEDSFFDVTGFINSVSSSYVGFNLRTTGTDVFSSLEYNYGHSAQLNVENVDVPEPSTLAIMLLGLGGIFTTRFKKA</sequence>
<proteinExistence type="predicted"/>
<evidence type="ECO:0000313" key="3">
    <source>
        <dbReference type="EMBL" id="ABD79701.1"/>
    </source>
</evidence>
<accession>Q21NM8</accession>
<dbReference type="KEGG" id="sde:Sde_0437"/>
<name>Q21NM8_SACD2</name>
<dbReference type="AlphaFoldDB" id="Q21NM8"/>